<protein>
    <submittedName>
        <fullName evidence="1">Uncharacterized protein</fullName>
    </submittedName>
</protein>
<accession>A0A8S5SHE9</accession>
<organism evidence="1">
    <name type="scientific">Siphoviridae sp. ctBCr48</name>
    <dbReference type="NCBI Taxonomy" id="2827802"/>
    <lineage>
        <taxon>Viruses</taxon>
        <taxon>Duplodnaviria</taxon>
        <taxon>Heunggongvirae</taxon>
        <taxon>Uroviricota</taxon>
        <taxon>Caudoviricetes</taxon>
    </lineage>
</organism>
<sequence>MISFVGYNFLSDLNSVDPYPTNVGVFNQVEIYKAIYDHIDISNDTTITSNFPPTQWDFGTILDCNFNGNISGGTIKDFSSGITQVRVKRRKAGQFDWQIIKSYDISSSEDLSFVFNDYLTATNTEYEYAYVPVFGSVEGQYAISTVMSQFDGVFVCDANTIFKFNMGVEYGSTDTVQQVGTFTVLGRKYPIVMSNGLANYQTGQLSGLVLPEDYEDTRTIDRIAITQRRNKLMEFLTNKKPKIIKDRNQNQWLVIIQSPSTSYINNYGQGIVSASMQWIEIGDAESSKDLAKAGLIEG</sequence>
<dbReference type="EMBL" id="BK032595">
    <property type="protein sequence ID" value="DAF50441.1"/>
    <property type="molecule type" value="Genomic_DNA"/>
</dbReference>
<evidence type="ECO:0000313" key="1">
    <source>
        <dbReference type="EMBL" id="DAF50441.1"/>
    </source>
</evidence>
<name>A0A8S5SHE9_9CAUD</name>
<proteinExistence type="predicted"/>
<reference evidence="1" key="1">
    <citation type="journal article" date="2021" name="Proc. Natl. Acad. Sci. U.S.A.">
        <title>A Catalog of Tens of Thousands of Viruses from Human Metagenomes Reveals Hidden Associations with Chronic Diseases.</title>
        <authorList>
            <person name="Tisza M.J."/>
            <person name="Buck C.B."/>
        </authorList>
    </citation>
    <scope>NUCLEOTIDE SEQUENCE</scope>
    <source>
        <strain evidence="1">CtBCr48</strain>
    </source>
</reference>